<evidence type="ECO:0000256" key="2">
    <source>
        <dbReference type="SAM" id="SignalP"/>
    </source>
</evidence>
<dbReference type="Proteomes" id="UP001156856">
    <property type="component" value="Unassembled WGS sequence"/>
</dbReference>
<comment type="caution">
    <text evidence="3">The sequence shown here is derived from an EMBL/GenBank/DDBJ whole genome shotgun (WGS) entry which is preliminary data.</text>
</comment>
<proteinExistence type="predicted"/>
<keyword evidence="2" id="KW-0732">Signal</keyword>
<reference evidence="3 5" key="3">
    <citation type="submission" date="2019-07" db="EMBL/GenBank/DDBJ databases">
        <title>Whole genome shotgun sequence of Methylobacterium oxalidis NBRC 107715.</title>
        <authorList>
            <person name="Hosoyama A."/>
            <person name="Uohara A."/>
            <person name="Ohji S."/>
            <person name="Ichikawa N."/>
        </authorList>
    </citation>
    <scope>NUCLEOTIDE SEQUENCE [LARGE SCALE GENOMIC DNA]</scope>
    <source>
        <strain evidence="3 5">NBRC 107715</strain>
    </source>
</reference>
<feature type="transmembrane region" description="Helical" evidence="1">
    <location>
        <begin position="159"/>
        <end position="180"/>
    </location>
</feature>
<keyword evidence="1" id="KW-1133">Transmembrane helix</keyword>
<sequence>MAGLVLAAGLASGVAPALAAPLTLPLPEPLPPVKLLTFLVGLHLIGLCFGLGGATMLDFWILRWMRWGGMPPEIERTFHFISKVVAVGIGLLWLSGLGFLALYTVEAPEKLANPKLWAKITVVAVLTVNGALIHALVLPNVLKDVRRPMLQGVSRIETGIFLASGAISGVSWYTAFALGLMRELNDRVSLGLLLSLWLAAVVASCLGALILWRRLRRAGILARAAFLPPLDPPDAAPETRIPAHRMVAVRRPLGGPTRARGRVHARLTATGMAPG</sequence>
<accession>A0A512IZI2</accession>
<dbReference type="AlphaFoldDB" id="A0A512IZI2"/>
<evidence type="ECO:0000313" key="3">
    <source>
        <dbReference type="EMBL" id="GEP03110.1"/>
    </source>
</evidence>
<dbReference type="RefSeq" id="WP_238179130.1">
    <property type="nucleotide sequence ID" value="NZ_BJZU01000017.1"/>
</dbReference>
<reference evidence="6" key="2">
    <citation type="journal article" date="2019" name="Int. J. Syst. Evol. Microbiol.">
        <title>The Global Catalogue of Microorganisms (GCM) 10K type strain sequencing project: providing services to taxonomists for standard genome sequencing and annotation.</title>
        <authorList>
            <consortium name="The Broad Institute Genomics Platform"/>
            <consortium name="The Broad Institute Genome Sequencing Center for Infectious Disease"/>
            <person name="Wu L."/>
            <person name="Ma J."/>
        </authorList>
    </citation>
    <scope>NUCLEOTIDE SEQUENCE [LARGE SCALE GENOMIC DNA]</scope>
    <source>
        <strain evidence="6">NBRC 107715</strain>
    </source>
</reference>
<name>A0A512IZI2_9HYPH</name>
<evidence type="ECO:0000256" key="1">
    <source>
        <dbReference type="SAM" id="Phobius"/>
    </source>
</evidence>
<feature type="transmembrane region" description="Helical" evidence="1">
    <location>
        <begin position="80"/>
        <end position="104"/>
    </location>
</feature>
<evidence type="ECO:0000313" key="4">
    <source>
        <dbReference type="EMBL" id="GLS67369.1"/>
    </source>
</evidence>
<reference evidence="4" key="4">
    <citation type="submission" date="2023-01" db="EMBL/GenBank/DDBJ databases">
        <title>Draft genome sequence of Methylobacterium oxalidis strain NBRC 107715.</title>
        <authorList>
            <person name="Sun Q."/>
            <person name="Mori K."/>
        </authorList>
    </citation>
    <scope>NUCLEOTIDE SEQUENCE</scope>
    <source>
        <strain evidence="4">NBRC 107715</strain>
    </source>
</reference>
<feature type="transmembrane region" description="Helical" evidence="1">
    <location>
        <begin position="35"/>
        <end position="60"/>
    </location>
</feature>
<keyword evidence="1" id="KW-0472">Membrane</keyword>
<feature type="signal peptide" evidence="2">
    <location>
        <begin position="1"/>
        <end position="19"/>
    </location>
</feature>
<dbReference type="Proteomes" id="UP000321960">
    <property type="component" value="Unassembled WGS sequence"/>
</dbReference>
<evidence type="ECO:0008006" key="7">
    <source>
        <dbReference type="Google" id="ProtNLM"/>
    </source>
</evidence>
<organism evidence="3 5">
    <name type="scientific">Methylobacterium oxalidis</name>
    <dbReference type="NCBI Taxonomy" id="944322"/>
    <lineage>
        <taxon>Bacteria</taxon>
        <taxon>Pseudomonadati</taxon>
        <taxon>Pseudomonadota</taxon>
        <taxon>Alphaproteobacteria</taxon>
        <taxon>Hyphomicrobiales</taxon>
        <taxon>Methylobacteriaceae</taxon>
        <taxon>Methylobacterium</taxon>
    </lineage>
</organism>
<feature type="transmembrane region" description="Helical" evidence="1">
    <location>
        <begin position="192"/>
        <end position="212"/>
    </location>
</feature>
<keyword evidence="1" id="KW-0812">Transmembrane</keyword>
<feature type="chain" id="PRO_5021696512" description="DUF4149 domain-containing protein" evidence="2">
    <location>
        <begin position="20"/>
        <end position="275"/>
    </location>
</feature>
<protein>
    <recommendedName>
        <fullName evidence="7">DUF4149 domain-containing protein</fullName>
    </recommendedName>
</protein>
<dbReference type="EMBL" id="BJZU01000017">
    <property type="protein sequence ID" value="GEP03110.1"/>
    <property type="molecule type" value="Genomic_DNA"/>
</dbReference>
<evidence type="ECO:0000313" key="5">
    <source>
        <dbReference type="Proteomes" id="UP000321960"/>
    </source>
</evidence>
<feature type="transmembrane region" description="Helical" evidence="1">
    <location>
        <begin position="116"/>
        <end position="138"/>
    </location>
</feature>
<dbReference type="EMBL" id="BSPK01000112">
    <property type="protein sequence ID" value="GLS67369.1"/>
    <property type="molecule type" value="Genomic_DNA"/>
</dbReference>
<keyword evidence="6" id="KW-1185">Reference proteome</keyword>
<gene>
    <name evidence="4" type="ORF">GCM10007888_57530</name>
    <name evidence="3" type="ORF">MOX02_11480</name>
</gene>
<evidence type="ECO:0000313" key="6">
    <source>
        <dbReference type="Proteomes" id="UP001156856"/>
    </source>
</evidence>
<reference evidence="4" key="1">
    <citation type="journal article" date="2014" name="Int. J. Syst. Evol. Microbiol.">
        <title>Complete genome of a new Firmicutes species belonging to the dominant human colonic microbiota ('Ruminococcus bicirculans') reveals two chromosomes and a selective capacity to utilize plant glucans.</title>
        <authorList>
            <consortium name="NISC Comparative Sequencing Program"/>
            <person name="Wegmann U."/>
            <person name="Louis P."/>
            <person name="Goesmann A."/>
            <person name="Henrissat B."/>
            <person name="Duncan S.H."/>
            <person name="Flint H.J."/>
        </authorList>
    </citation>
    <scope>NUCLEOTIDE SEQUENCE</scope>
    <source>
        <strain evidence="4">NBRC 107715</strain>
    </source>
</reference>